<dbReference type="AlphaFoldDB" id="A0A561EKU7"/>
<evidence type="ECO:0000313" key="3">
    <source>
        <dbReference type="Proteomes" id="UP000318416"/>
    </source>
</evidence>
<protein>
    <recommendedName>
        <fullName evidence="1">NERD domain-containing protein</fullName>
    </recommendedName>
</protein>
<feature type="domain" description="NERD" evidence="1">
    <location>
        <begin position="1"/>
        <end position="41"/>
    </location>
</feature>
<name>A0A561EKU7_9ACTN</name>
<dbReference type="PROSITE" id="PS50965">
    <property type="entry name" value="NERD"/>
    <property type="match status" value="1"/>
</dbReference>
<evidence type="ECO:0000259" key="1">
    <source>
        <dbReference type="PROSITE" id="PS50965"/>
    </source>
</evidence>
<proteinExistence type="predicted"/>
<reference evidence="2 3" key="1">
    <citation type="submission" date="2019-06" db="EMBL/GenBank/DDBJ databases">
        <title>Sequencing the genomes of 1000 actinobacteria strains.</title>
        <authorList>
            <person name="Klenk H.-P."/>
        </authorList>
    </citation>
    <scope>NUCLEOTIDE SEQUENCE [LARGE SCALE GENOMIC DNA]</scope>
    <source>
        <strain evidence="2 3">DSM 41649</strain>
    </source>
</reference>
<dbReference type="EMBL" id="VIVR01000001">
    <property type="protein sequence ID" value="TWE16246.1"/>
    <property type="molecule type" value="Genomic_DNA"/>
</dbReference>
<evidence type="ECO:0000313" key="2">
    <source>
        <dbReference type="EMBL" id="TWE16246.1"/>
    </source>
</evidence>
<gene>
    <name evidence="2" type="ORF">FB465_1223</name>
</gene>
<dbReference type="RefSeq" id="WP_281292326.1">
    <property type="nucleotide sequence ID" value="NZ_BAAABR010000037.1"/>
</dbReference>
<dbReference type="Proteomes" id="UP000318416">
    <property type="component" value="Unassembled WGS sequence"/>
</dbReference>
<dbReference type="InterPro" id="IPR011528">
    <property type="entry name" value="NERD"/>
</dbReference>
<keyword evidence="3" id="KW-1185">Reference proteome</keyword>
<accession>A0A561EKU7</accession>
<sequence length="41" mass="4221">MTSVPLLSDIDALALTGDGLAVLGGRTGTGALHLDLDRLWD</sequence>
<comment type="caution">
    <text evidence="2">The sequence shown here is derived from an EMBL/GenBank/DDBJ whole genome shotgun (WGS) entry which is preliminary data.</text>
</comment>
<organism evidence="2 3">
    <name type="scientific">Kitasatospora atroaurantiaca</name>
    <dbReference type="NCBI Taxonomy" id="285545"/>
    <lineage>
        <taxon>Bacteria</taxon>
        <taxon>Bacillati</taxon>
        <taxon>Actinomycetota</taxon>
        <taxon>Actinomycetes</taxon>
        <taxon>Kitasatosporales</taxon>
        <taxon>Streptomycetaceae</taxon>
        <taxon>Kitasatospora</taxon>
    </lineage>
</organism>